<dbReference type="EMBL" id="JAIQCV010000001">
    <property type="protein sequence ID" value="KAH1131563.1"/>
    <property type="molecule type" value="Genomic_DNA"/>
</dbReference>
<organism evidence="1 2">
    <name type="scientific">Gossypium stocksii</name>
    <dbReference type="NCBI Taxonomy" id="47602"/>
    <lineage>
        <taxon>Eukaryota</taxon>
        <taxon>Viridiplantae</taxon>
        <taxon>Streptophyta</taxon>
        <taxon>Embryophyta</taxon>
        <taxon>Tracheophyta</taxon>
        <taxon>Spermatophyta</taxon>
        <taxon>Magnoliopsida</taxon>
        <taxon>eudicotyledons</taxon>
        <taxon>Gunneridae</taxon>
        <taxon>Pentapetalae</taxon>
        <taxon>rosids</taxon>
        <taxon>malvids</taxon>
        <taxon>Malvales</taxon>
        <taxon>Malvaceae</taxon>
        <taxon>Malvoideae</taxon>
        <taxon>Gossypium</taxon>
    </lineage>
</organism>
<accession>A0A9D3WNS1</accession>
<evidence type="ECO:0000313" key="2">
    <source>
        <dbReference type="Proteomes" id="UP000828251"/>
    </source>
</evidence>
<reference evidence="1 2" key="1">
    <citation type="journal article" date="2021" name="Plant Biotechnol. J.">
        <title>Multi-omics assisted identification of the key and species-specific regulatory components of drought-tolerant mechanisms in Gossypium stocksii.</title>
        <authorList>
            <person name="Yu D."/>
            <person name="Ke L."/>
            <person name="Zhang D."/>
            <person name="Wu Y."/>
            <person name="Sun Y."/>
            <person name="Mei J."/>
            <person name="Sun J."/>
            <person name="Sun Y."/>
        </authorList>
    </citation>
    <scope>NUCLEOTIDE SEQUENCE [LARGE SCALE GENOMIC DNA]</scope>
    <source>
        <strain evidence="2">cv. E1</strain>
        <tissue evidence="1">Leaf</tissue>
    </source>
</reference>
<comment type="caution">
    <text evidence="1">The sequence shown here is derived from an EMBL/GenBank/DDBJ whole genome shotgun (WGS) entry which is preliminary data.</text>
</comment>
<gene>
    <name evidence="1" type="ORF">J1N35_002941</name>
</gene>
<keyword evidence="2" id="KW-1185">Reference proteome</keyword>
<dbReference type="Proteomes" id="UP000828251">
    <property type="component" value="Unassembled WGS sequence"/>
</dbReference>
<sequence length="85" mass="9816">MKHGMFNYFGPLMVELPLAFPKTPKMEPDQVLSAERIMLLTEAYTMHTLTSFVEQRIFSTLKINILLVALSAGIQMKYRLKRLVL</sequence>
<protein>
    <submittedName>
        <fullName evidence="1">Uncharacterized protein</fullName>
    </submittedName>
</protein>
<name>A0A9D3WNS1_9ROSI</name>
<dbReference type="AlphaFoldDB" id="A0A9D3WNS1"/>
<evidence type="ECO:0000313" key="1">
    <source>
        <dbReference type="EMBL" id="KAH1131563.1"/>
    </source>
</evidence>
<proteinExistence type="predicted"/>